<reference evidence="3" key="3">
    <citation type="submission" date="2015-06" db="UniProtKB">
        <authorList>
            <consortium name="EnsemblProtists"/>
        </authorList>
    </citation>
    <scope>IDENTIFICATION</scope>
</reference>
<dbReference type="Proteomes" id="UP000011087">
    <property type="component" value="Unassembled WGS sequence"/>
</dbReference>
<dbReference type="GeneID" id="17311825"/>
<proteinExistence type="predicted"/>
<dbReference type="RefSeq" id="XP_005842109.1">
    <property type="nucleotide sequence ID" value="XM_005842052.1"/>
</dbReference>
<dbReference type="AlphaFoldDB" id="L1K3E1"/>
<keyword evidence="4" id="KW-1185">Reference proteome</keyword>
<evidence type="ECO:0000313" key="4">
    <source>
        <dbReference type="Proteomes" id="UP000011087"/>
    </source>
</evidence>
<evidence type="ECO:0000313" key="2">
    <source>
        <dbReference type="EMBL" id="EKX55129.1"/>
    </source>
</evidence>
<feature type="region of interest" description="Disordered" evidence="1">
    <location>
        <begin position="42"/>
        <end position="114"/>
    </location>
</feature>
<dbReference type="EMBL" id="JH992965">
    <property type="protein sequence ID" value="EKX55129.1"/>
    <property type="molecule type" value="Genomic_DNA"/>
</dbReference>
<organism evidence="2">
    <name type="scientific">Guillardia theta (strain CCMP2712)</name>
    <name type="common">Cryptophyte</name>
    <dbReference type="NCBI Taxonomy" id="905079"/>
    <lineage>
        <taxon>Eukaryota</taxon>
        <taxon>Cryptophyceae</taxon>
        <taxon>Pyrenomonadales</taxon>
        <taxon>Geminigeraceae</taxon>
        <taxon>Guillardia</taxon>
    </lineage>
</organism>
<protein>
    <submittedName>
        <fullName evidence="2 3">Uncharacterized protein</fullName>
    </submittedName>
</protein>
<sequence>MSEDASKNLSRVSIAIPGTAFSLEQLQQVFAIMKTFADAMAREERERQQRVEEEKLRRDREAREAAEAEAQRKLREEEERKAEEERRREEEKRQAELDKQARKERREKQIRDTAKKAKDPIVMLLHGPANILACSTRTLYVMEEDDVLKETSLKDIQKVGMGKDPNSMAVLVAGSPFVEISVADYPMDQLGAFFQKISK</sequence>
<dbReference type="HOGENOM" id="CLU_1374504_0_0_1"/>
<accession>L1K3E1</accession>
<dbReference type="KEGG" id="gtt:GUITHDRAFT_149706"/>
<evidence type="ECO:0000313" key="3">
    <source>
        <dbReference type="EnsemblProtists" id="EKX55129"/>
    </source>
</evidence>
<name>L1K3E1_GUITC</name>
<reference evidence="2 4" key="1">
    <citation type="journal article" date="2012" name="Nature">
        <title>Algal genomes reveal evolutionary mosaicism and the fate of nucleomorphs.</title>
        <authorList>
            <consortium name="DOE Joint Genome Institute"/>
            <person name="Curtis B.A."/>
            <person name="Tanifuji G."/>
            <person name="Burki F."/>
            <person name="Gruber A."/>
            <person name="Irimia M."/>
            <person name="Maruyama S."/>
            <person name="Arias M.C."/>
            <person name="Ball S.G."/>
            <person name="Gile G.H."/>
            <person name="Hirakawa Y."/>
            <person name="Hopkins J.F."/>
            <person name="Kuo A."/>
            <person name="Rensing S.A."/>
            <person name="Schmutz J."/>
            <person name="Symeonidi A."/>
            <person name="Elias M."/>
            <person name="Eveleigh R.J."/>
            <person name="Herman E.K."/>
            <person name="Klute M.J."/>
            <person name="Nakayama T."/>
            <person name="Obornik M."/>
            <person name="Reyes-Prieto A."/>
            <person name="Armbrust E.V."/>
            <person name="Aves S.J."/>
            <person name="Beiko R.G."/>
            <person name="Coutinho P."/>
            <person name="Dacks J.B."/>
            <person name="Durnford D.G."/>
            <person name="Fast N.M."/>
            <person name="Green B.R."/>
            <person name="Grisdale C.J."/>
            <person name="Hempel F."/>
            <person name="Henrissat B."/>
            <person name="Hoppner M.P."/>
            <person name="Ishida K."/>
            <person name="Kim E."/>
            <person name="Koreny L."/>
            <person name="Kroth P.G."/>
            <person name="Liu Y."/>
            <person name="Malik S.B."/>
            <person name="Maier U.G."/>
            <person name="McRose D."/>
            <person name="Mock T."/>
            <person name="Neilson J.A."/>
            <person name="Onodera N.T."/>
            <person name="Poole A.M."/>
            <person name="Pritham E.J."/>
            <person name="Richards T.A."/>
            <person name="Rocap G."/>
            <person name="Roy S.W."/>
            <person name="Sarai C."/>
            <person name="Schaack S."/>
            <person name="Shirato S."/>
            <person name="Slamovits C.H."/>
            <person name="Spencer D.F."/>
            <person name="Suzuki S."/>
            <person name="Worden A.Z."/>
            <person name="Zauner S."/>
            <person name="Barry K."/>
            <person name="Bell C."/>
            <person name="Bharti A.K."/>
            <person name="Crow J.A."/>
            <person name="Grimwood J."/>
            <person name="Kramer R."/>
            <person name="Lindquist E."/>
            <person name="Lucas S."/>
            <person name="Salamov A."/>
            <person name="McFadden G.I."/>
            <person name="Lane C.E."/>
            <person name="Keeling P.J."/>
            <person name="Gray M.W."/>
            <person name="Grigoriev I.V."/>
            <person name="Archibald J.M."/>
        </authorList>
    </citation>
    <scope>NUCLEOTIDE SEQUENCE</scope>
    <source>
        <strain evidence="2 4">CCMP2712</strain>
    </source>
</reference>
<dbReference type="PaxDb" id="55529-EKX55129"/>
<gene>
    <name evidence="2" type="ORF">GUITHDRAFT_149706</name>
</gene>
<reference evidence="4" key="2">
    <citation type="submission" date="2012-11" db="EMBL/GenBank/DDBJ databases">
        <authorList>
            <person name="Kuo A."/>
            <person name="Curtis B.A."/>
            <person name="Tanifuji G."/>
            <person name="Burki F."/>
            <person name="Gruber A."/>
            <person name="Irimia M."/>
            <person name="Maruyama S."/>
            <person name="Arias M.C."/>
            <person name="Ball S.G."/>
            <person name="Gile G.H."/>
            <person name="Hirakawa Y."/>
            <person name="Hopkins J.F."/>
            <person name="Rensing S.A."/>
            <person name="Schmutz J."/>
            <person name="Symeonidi A."/>
            <person name="Elias M."/>
            <person name="Eveleigh R.J."/>
            <person name="Herman E.K."/>
            <person name="Klute M.J."/>
            <person name="Nakayama T."/>
            <person name="Obornik M."/>
            <person name="Reyes-Prieto A."/>
            <person name="Armbrust E.V."/>
            <person name="Aves S.J."/>
            <person name="Beiko R.G."/>
            <person name="Coutinho P."/>
            <person name="Dacks J.B."/>
            <person name="Durnford D.G."/>
            <person name="Fast N.M."/>
            <person name="Green B.R."/>
            <person name="Grisdale C."/>
            <person name="Hempe F."/>
            <person name="Henrissat B."/>
            <person name="Hoppner M.P."/>
            <person name="Ishida K.-I."/>
            <person name="Kim E."/>
            <person name="Koreny L."/>
            <person name="Kroth P.G."/>
            <person name="Liu Y."/>
            <person name="Malik S.-B."/>
            <person name="Maier U.G."/>
            <person name="McRose D."/>
            <person name="Mock T."/>
            <person name="Neilson J.A."/>
            <person name="Onodera N.T."/>
            <person name="Poole A.M."/>
            <person name="Pritham E.J."/>
            <person name="Richards T.A."/>
            <person name="Rocap G."/>
            <person name="Roy S.W."/>
            <person name="Sarai C."/>
            <person name="Schaack S."/>
            <person name="Shirato S."/>
            <person name="Slamovits C.H."/>
            <person name="Spencer D.F."/>
            <person name="Suzuki S."/>
            <person name="Worden A.Z."/>
            <person name="Zauner S."/>
            <person name="Barry K."/>
            <person name="Bell C."/>
            <person name="Bharti A.K."/>
            <person name="Crow J.A."/>
            <person name="Grimwood J."/>
            <person name="Kramer R."/>
            <person name="Lindquist E."/>
            <person name="Lucas S."/>
            <person name="Salamov A."/>
            <person name="McFadden G.I."/>
            <person name="Lane C.E."/>
            <person name="Keeling P.J."/>
            <person name="Gray M.W."/>
            <person name="Grigoriev I.V."/>
            <person name="Archibald J.M."/>
        </authorList>
    </citation>
    <scope>NUCLEOTIDE SEQUENCE</scope>
    <source>
        <strain evidence="4">CCMP2712</strain>
    </source>
</reference>
<dbReference type="EnsemblProtists" id="EKX55129">
    <property type="protein sequence ID" value="EKX55129"/>
    <property type="gene ID" value="GUITHDRAFT_149706"/>
</dbReference>
<evidence type="ECO:0000256" key="1">
    <source>
        <dbReference type="SAM" id="MobiDB-lite"/>
    </source>
</evidence>